<dbReference type="PATRIC" id="fig|411475.3.peg.781"/>
<name>G9YN20_FLAPL</name>
<proteinExistence type="predicted"/>
<reference evidence="1 2" key="1">
    <citation type="submission" date="2011-08" db="EMBL/GenBank/DDBJ databases">
        <authorList>
            <person name="Weinstock G."/>
            <person name="Sodergren E."/>
            <person name="Clifton S."/>
            <person name="Fulton L."/>
            <person name="Fulton B."/>
            <person name="Courtney L."/>
            <person name="Fronick C."/>
            <person name="Harrison M."/>
            <person name="Strong C."/>
            <person name="Farmer C."/>
            <person name="Delahaunty K."/>
            <person name="Markovic C."/>
            <person name="Hall O."/>
            <person name="Minx P."/>
            <person name="Tomlinson C."/>
            <person name="Mitreva M."/>
            <person name="Hou S."/>
            <person name="Chen J."/>
            <person name="Wollam A."/>
            <person name="Pepin K.H."/>
            <person name="Johnson M."/>
            <person name="Bhonagiri V."/>
            <person name="Zhang X."/>
            <person name="Suruliraj S."/>
            <person name="Warren W."/>
            <person name="Chinwalla A."/>
            <person name="Mardis E.R."/>
            <person name="Wilson R.K."/>
        </authorList>
    </citation>
    <scope>NUCLEOTIDE SEQUENCE [LARGE SCALE GENOMIC DNA]</scope>
    <source>
        <strain evidence="1 2">ATCC 29863</strain>
    </source>
</reference>
<evidence type="ECO:0000313" key="2">
    <source>
        <dbReference type="Proteomes" id="UP000004459"/>
    </source>
</evidence>
<evidence type="ECO:0000313" key="1">
    <source>
        <dbReference type="EMBL" id="EHM53647.1"/>
    </source>
</evidence>
<accession>G9YN20</accession>
<comment type="caution">
    <text evidence="1">The sequence shown here is derived from an EMBL/GenBank/DDBJ whole genome shotgun (WGS) entry which is preliminary data.</text>
</comment>
<dbReference type="EMBL" id="AGCK01000060">
    <property type="protein sequence ID" value="EHM53647.1"/>
    <property type="molecule type" value="Genomic_DNA"/>
</dbReference>
<protein>
    <submittedName>
        <fullName evidence="1">Uncharacterized protein</fullName>
    </submittedName>
</protein>
<gene>
    <name evidence="1" type="ORF">HMPREF0372_00892</name>
</gene>
<dbReference type="RefSeq" id="WP_007489151.1">
    <property type="nucleotide sequence ID" value="NZ_JH417672.1"/>
</dbReference>
<sequence>MRRNAYAAKLMAAKGAVSAHQKKELVHRCLTTVYQASAVALHEVYGFGPDRIDRFRDAMEAVILEYGDLLDSVDADYADEKLERRYKAIMGRNSP</sequence>
<dbReference type="AlphaFoldDB" id="G9YN20"/>
<dbReference type="Proteomes" id="UP000004459">
    <property type="component" value="Unassembled WGS sequence"/>
</dbReference>
<dbReference type="GeneID" id="63974430"/>
<organism evidence="1 2">
    <name type="scientific">Flavonifractor plautii ATCC 29863</name>
    <dbReference type="NCBI Taxonomy" id="411475"/>
    <lineage>
        <taxon>Bacteria</taxon>
        <taxon>Bacillati</taxon>
        <taxon>Bacillota</taxon>
        <taxon>Clostridia</taxon>
        <taxon>Eubacteriales</taxon>
        <taxon>Oscillospiraceae</taxon>
        <taxon>Flavonifractor</taxon>
    </lineage>
</organism>
<dbReference type="HOGENOM" id="CLU_2368707_0_0_9"/>